<feature type="compositionally biased region" description="Polar residues" evidence="1">
    <location>
        <begin position="248"/>
        <end position="263"/>
    </location>
</feature>
<gene>
    <name evidence="3" type="ORF">ACFQ22_10125</name>
</gene>
<dbReference type="InterPro" id="IPR029058">
    <property type="entry name" value="AB_hydrolase_fold"/>
</dbReference>
<feature type="domain" description="Xaa-Pro dipeptidyl-peptidase-like" evidence="2">
    <location>
        <begin position="344"/>
        <end position="481"/>
    </location>
</feature>
<dbReference type="Pfam" id="PF02129">
    <property type="entry name" value="Peptidase_S15"/>
    <property type="match status" value="1"/>
</dbReference>
<dbReference type="InterPro" id="IPR000383">
    <property type="entry name" value="Xaa-Pro-like_dom"/>
</dbReference>
<dbReference type="Proteomes" id="UP001597156">
    <property type="component" value="Unassembled WGS sequence"/>
</dbReference>
<name>A0ABW3PF35_9LACO</name>
<sequence length="633" mass="67093">MQRNYSRGLTSSWPVMFCLLGLLTGILILTNPTYAADPSAAQSASTAQAPTTSSSAATTGTSSNSASTSESANNQVTTGANNQPVVTTSSSSTDPSSTTENTSSQQSATTTASSAEHESASATTPAPTEKTVSTNETVSTSSNDENTVQPVNSSANSDDANSNSESSSDQAGLDSSSSVIENTSPSVTESSDSQPTASSSSQPAQSVTVTNTTNSVTPSSAEIKVTQAVSPNTDTTQATTTHTDPDQITVSGTSSSTDPAIKQSSRNPLLNWLTNLTSAGAAALIYPFITSRQGSHLVSQFRTLLSPTRYDIDHTWEDIDEKYDPTYTKQFYTDAKDWYDNRVTKQTLTVPFADGTGTASATYIAHPGSTKTIIYGQGWTTEPEWMGYIAKIFYDLGYNVLMPYTRGQNSSGGELMTFGYKDKADWINWINKVNQINGTNSEVILYGQSLGADDALETAAQKNLPSSVKAVIADCGYSTIPSLLYSLYTGVANKLDSVTSKVGWHLNGSIPLIPYDQFLNNLNNINHFFQGFNLDDASGLTAVKNSTLPTLFIATEDDSFIPDSETKALYAASASTDKQLWILDGHVGGHASANNAVLAYKQHIQAFLNAVDNHQSGTSSNQVTVSDQQTIAA</sequence>
<feature type="compositionally biased region" description="Low complexity" evidence="1">
    <location>
        <begin position="87"/>
        <end position="178"/>
    </location>
</feature>
<accession>A0ABW3PF35</accession>
<feature type="region of interest" description="Disordered" evidence="1">
    <location>
        <begin position="42"/>
        <end position="263"/>
    </location>
</feature>
<dbReference type="SUPFAM" id="SSF53474">
    <property type="entry name" value="alpha/beta-Hydrolases"/>
    <property type="match status" value="1"/>
</dbReference>
<keyword evidence="4" id="KW-1185">Reference proteome</keyword>
<keyword evidence="3" id="KW-0378">Hydrolase</keyword>
<feature type="compositionally biased region" description="Low complexity" evidence="1">
    <location>
        <begin position="42"/>
        <end position="72"/>
    </location>
</feature>
<evidence type="ECO:0000313" key="3">
    <source>
        <dbReference type="EMBL" id="MFD1125704.1"/>
    </source>
</evidence>
<dbReference type="GO" id="GO:0016787">
    <property type="term" value="F:hydrolase activity"/>
    <property type="evidence" value="ECO:0007669"/>
    <property type="project" value="UniProtKB-KW"/>
</dbReference>
<proteinExistence type="predicted"/>
<feature type="compositionally biased region" description="Low complexity" evidence="1">
    <location>
        <begin position="190"/>
        <end position="220"/>
    </location>
</feature>
<evidence type="ECO:0000259" key="2">
    <source>
        <dbReference type="Pfam" id="PF02129"/>
    </source>
</evidence>
<dbReference type="EMBL" id="JBHTLH010000037">
    <property type="protein sequence ID" value="MFD1125704.1"/>
    <property type="molecule type" value="Genomic_DNA"/>
</dbReference>
<dbReference type="PANTHER" id="PTHR43358">
    <property type="entry name" value="ALPHA/BETA-HYDROLASE"/>
    <property type="match status" value="1"/>
</dbReference>
<dbReference type="InterPro" id="IPR052920">
    <property type="entry name" value="DNA-binding_regulatory"/>
</dbReference>
<evidence type="ECO:0000313" key="4">
    <source>
        <dbReference type="Proteomes" id="UP001597156"/>
    </source>
</evidence>
<feature type="compositionally biased region" description="Low complexity" evidence="1">
    <location>
        <begin position="233"/>
        <end position="242"/>
    </location>
</feature>
<evidence type="ECO:0000256" key="1">
    <source>
        <dbReference type="SAM" id="MobiDB-lite"/>
    </source>
</evidence>
<reference evidence="4" key="1">
    <citation type="journal article" date="2019" name="Int. J. Syst. Evol. Microbiol.">
        <title>The Global Catalogue of Microorganisms (GCM) 10K type strain sequencing project: providing services to taxonomists for standard genome sequencing and annotation.</title>
        <authorList>
            <consortium name="The Broad Institute Genomics Platform"/>
            <consortium name="The Broad Institute Genome Sequencing Center for Infectious Disease"/>
            <person name="Wu L."/>
            <person name="Ma J."/>
        </authorList>
    </citation>
    <scope>NUCLEOTIDE SEQUENCE [LARGE SCALE GENOMIC DNA]</scope>
    <source>
        <strain evidence="4">CCUG 71848</strain>
    </source>
</reference>
<protein>
    <submittedName>
        <fullName evidence="3">CocE/NonD family hydrolase</fullName>
    </submittedName>
</protein>
<dbReference type="Gene3D" id="3.40.50.1820">
    <property type="entry name" value="alpha/beta hydrolase"/>
    <property type="match status" value="1"/>
</dbReference>
<dbReference type="RefSeq" id="WP_121977103.1">
    <property type="nucleotide sequence ID" value="NZ_JBHTLH010000037.1"/>
</dbReference>
<organism evidence="3 4">
    <name type="scientific">Lentilactobacillus raoultii</name>
    <dbReference type="NCBI Taxonomy" id="1987503"/>
    <lineage>
        <taxon>Bacteria</taxon>
        <taxon>Bacillati</taxon>
        <taxon>Bacillota</taxon>
        <taxon>Bacilli</taxon>
        <taxon>Lactobacillales</taxon>
        <taxon>Lactobacillaceae</taxon>
        <taxon>Lentilactobacillus</taxon>
    </lineage>
</organism>
<comment type="caution">
    <text evidence="3">The sequence shown here is derived from an EMBL/GenBank/DDBJ whole genome shotgun (WGS) entry which is preliminary data.</text>
</comment>
<feature type="compositionally biased region" description="Polar residues" evidence="1">
    <location>
        <begin position="73"/>
        <end position="86"/>
    </location>
</feature>
<feature type="compositionally biased region" description="Polar residues" evidence="1">
    <location>
        <begin position="179"/>
        <end position="189"/>
    </location>
</feature>
<dbReference type="PANTHER" id="PTHR43358:SF4">
    <property type="entry name" value="ALPHA_BETA HYDROLASE FOLD-1 DOMAIN-CONTAINING PROTEIN"/>
    <property type="match status" value="1"/>
</dbReference>